<dbReference type="GO" id="GO:0005524">
    <property type="term" value="F:ATP binding"/>
    <property type="evidence" value="ECO:0007669"/>
    <property type="project" value="UniProtKB-KW"/>
</dbReference>
<feature type="compositionally biased region" description="Low complexity" evidence="4">
    <location>
        <begin position="262"/>
        <end position="281"/>
    </location>
</feature>
<dbReference type="EMBL" id="BMNT01000051">
    <property type="protein sequence ID" value="GGL15440.1"/>
    <property type="molecule type" value="Genomic_DNA"/>
</dbReference>
<sequence length="287" mass="29698">MRLANLSFRYARRAPWVLRDVDLHLPPGTVAEITGRNGAGKSTLLRLLAGVTPPTRGRITDRPEVVGYAPEIFPVEQPFTVLAYLTRMAAIRGLRPAVIDPWVDRLGMAALLDVPLADLSKGSAHKVGLAQALLAPPGLLILDEPFSGLDAQARAELPRIVADVAAAGGVVVVSDHQSGLAGYPGIRHLHVGDATVQPADAVAAAVDSSPASGTVVIEITVDAADAEAVAGKLRAEGYQPVLRTAEAAMPGRPMPEGREEPLPAGQAEPAGPGAPATPGAHDAGEDR</sequence>
<protein>
    <submittedName>
        <fullName evidence="6">ABC transporter ATP-binding protein</fullName>
    </submittedName>
</protein>
<keyword evidence="1" id="KW-0813">Transport</keyword>
<keyword evidence="2" id="KW-0547">Nucleotide-binding</keyword>
<dbReference type="Pfam" id="PF00005">
    <property type="entry name" value="ABC_tran"/>
    <property type="match status" value="1"/>
</dbReference>
<evidence type="ECO:0000256" key="3">
    <source>
        <dbReference type="ARBA" id="ARBA00022840"/>
    </source>
</evidence>
<dbReference type="InterPro" id="IPR003439">
    <property type="entry name" value="ABC_transporter-like_ATP-bd"/>
</dbReference>
<keyword evidence="7" id="KW-1185">Reference proteome</keyword>
<dbReference type="InterPro" id="IPR027417">
    <property type="entry name" value="P-loop_NTPase"/>
</dbReference>
<dbReference type="PROSITE" id="PS50893">
    <property type="entry name" value="ABC_TRANSPORTER_2"/>
    <property type="match status" value="1"/>
</dbReference>
<proteinExistence type="predicted"/>
<organism evidence="6 7">
    <name type="scientific">Sphaerisporangium melleum</name>
    <dbReference type="NCBI Taxonomy" id="321316"/>
    <lineage>
        <taxon>Bacteria</taxon>
        <taxon>Bacillati</taxon>
        <taxon>Actinomycetota</taxon>
        <taxon>Actinomycetes</taxon>
        <taxon>Streptosporangiales</taxon>
        <taxon>Streptosporangiaceae</taxon>
        <taxon>Sphaerisporangium</taxon>
    </lineage>
</organism>
<feature type="region of interest" description="Disordered" evidence="4">
    <location>
        <begin position="246"/>
        <end position="287"/>
    </location>
</feature>
<dbReference type="SUPFAM" id="SSF52540">
    <property type="entry name" value="P-loop containing nucleoside triphosphate hydrolases"/>
    <property type="match status" value="1"/>
</dbReference>
<dbReference type="InterPro" id="IPR003593">
    <property type="entry name" value="AAA+_ATPase"/>
</dbReference>
<keyword evidence="3 6" id="KW-0067">ATP-binding</keyword>
<reference evidence="6" key="2">
    <citation type="submission" date="2020-09" db="EMBL/GenBank/DDBJ databases">
        <authorList>
            <person name="Sun Q."/>
            <person name="Ohkuma M."/>
        </authorList>
    </citation>
    <scope>NUCLEOTIDE SEQUENCE</scope>
    <source>
        <strain evidence="6">JCM 13064</strain>
    </source>
</reference>
<dbReference type="PANTHER" id="PTHR42939">
    <property type="entry name" value="ABC TRANSPORTER ATP-BINDING PROTEIN ALBC-RELATED"/>
    <property type="match status" value="1"/>
</dbReference>
<evidence type="ECO:0000313" key="6">
    <source>
        <dbReference type="EMBL" id="GGL15440.1"/>
    </source>
</evidence>
<name>A0A917RN11_9ACTN</name>
<dbReference type="GO" id="GO:0016887">
    <property type="term" value="F:ATP hydrolysis activity"/>
    <property type="evidence" value="ECO:0007669"/>
    <property type="project" value="InterPro"/>
</dbReference>
<evidence type="ECO:0000256" key="1">
    <source>
        <dbReference type="ARBA" id="ARBA00022448"/>
    </source>
</evidence>
<dbReference type="PANTHER" id="PTHR42939:SF1">
    <property type="entry name" value="ABC TRANSPORTER ATP-BINDING PROTEIN ALBC-RELATED"/>
    <property type="match status" value="1"/>
</dbReference>
<evidence type="ECO:0000313" key="7">
    <source>
        <dbReference type="Proteomes" id="UP000645217"/>
    </source>
</evidence>
<evidence type="ECO:0000256" key="4">
    <source>
        <dbReference type="SAM" id="MobiDB-lite"/>
    </source>
</evidence>
<accession>A0A917RN11</accession>
<reference evidence="6" key="1">
    <citation type="journal article" date="2014" name="Int. J. Syst. Evol. Microbiol.">
        <title>Complete genome sequence of Corynebacterium casei LMG S-19264T (=DSM 44701T), isolated from a smear-ripened cheese.</title>
        <authorList>
            <consortium name="US DOE Joint Genome Institute (JGI-PGF)"/>
            <person name="Walter F."/>
            <person name="Albersmeier A."/>
            <person name="Kalinowski J."/>
            <person name="Ruckert C."/>
        </authorList>
    </citation>
    <scope>NUCLEOTIDE SEQUENCE</scope>
    <source>
        <strain evidence="6">JCM 13064</strain>
    </source>
</reference>
<feature type="domain" description="ABC transporter" evidence="5">
    <location>
        <begin position="1"/>
        <end position="219"/>
    </location>
</feature>
<dbReference type="Gene3D" id="3.40.50.300">
    <property type="entry name" value="P-loop containing nucleotide triphosphate hydrolases"/>
    <property type="match status" value="1"/>
</dbReference>
<dbReference type="AlphaFoldDB" id="A0A917RN11"/>
<comment type="caution">
    <text evidence="6">The sequence shown here is derived from an EMBL/GenBank/DDBJ whole genome shotgun (WGS) entry which is preliminary data.</text>
</comment>
<dbReference type="Proteomes" id="UP000645217">
    <property type="component" value="Unassembled WGS sequence"/>
</dbReference>
<evidence type="ECO:0000256" key="2">
    <source>
        <dbReference type="ARBA" id="ARBA00022741"/>
    </source>
</evidence>
<gene>
    <name evidence="6" type="ORF">GCM10007964_66810</name>
</gene>
<dbReference type="SMART" id="SM00382">
    <property type="entry name" value="AAA"/>
    <property type="match status" value="1"/>
</dbReference>
<evidence type="ECO:0000259" key="5">
    <source>
        <dbReference type="PROSITE" id="PS50893"/>
    </source>
</evidence>
<dbReference type="InterPro" id="IPR051782">
    <property type="entry name" value="ABC_Transporter_VariousFunc"/>
</dbReference>